<dbReference type="Pfam" id="PF02321">
    <property type="entry name" value="OEP"/>
    <property type="match status" value="2"/>
</dbReference>
<evidence type="ECO:0000256" key="6">
    <source>
        <dbReference type="ARBA" id="ARBA00023136"/>
    </source>
</evidence>
<keyword evidence="3" id="KW-0813">Transport</keyword>
<sequence>MSRKFLVLSALALGLMVPASAKVYTRDEAIKTAMENSSDIKSAEEDLVSANSQVDAGYGNAYPSIDLSANVTRIFGLDDVKKTTALTDAAKDMADKKDDAGYPKANAFDQNVMGPAVDGLIYGMKSQGYRWQSSVGLTLTQVLYAAGKVGTAIDIAKAYKHLQEVNLDNTKSKVRYEVDNAFDQLIYLDSSIAIVDESIKITQDNLDFVEQGVKSGLATELDLARVQLSMEALKVDRKALEDKRLLAKNALLNTMGLDWDNDVQFNGELRSPESNLPYPDTSMANVKQRRRELVMLQATETMKEKNIEIEEGGYKPTIALVGGLKYANNQNKITEWDAPKWDKLNKYVSLNLSMNLFNGMQTKEAVVQAKSSLRSTQIQKETAERGFRVQIESCAQTLASAERNLEVLKNNIDLAQRIYDMTDAAFRNGMETQLNLLTANMDLRKAKLNYLQGILNWNTAYNALLQATGEY</sequence>
<evidence type="ECO:0000256" key="4">
    <source>
        <dbReference type="ARBA" id="ARBA00022452"/>
    </source>
</evidence>
<dbReference type="PANTHER" id="PTHR30026:SF20">
    <property type="entry name" value="OUTER MEMBRANE PROTEIN TOLC"/>
    <property type="match status" value="1"/>
</dbReference>
<feature type="chain" id="PRO_5016599078" evidence="9">
    <location>
        <begin position="22"/>
        <end position="471"/>
    </location>
</feature>
<proteinExistence type="inferred from homology"/>
<evidence type="ECO:0000256" key="3">
    <source>
        <dbReference type="ARBA" id="ARBA00022448"/>
    </source>
</evidence>
<evidence type="ECO:0000256" key="9">
    <source>
        <dbReference type="SAM" id="SignalP"/>
    </source>
</evidence>
<gene>
    <name evidence="10" type="ORF">SAMN05661053_1089</name>
</gene>
<evidence type="ECO:0000256" key="5">
    <source>
        <dbReference type="ARBA" id="ARBA00022692"/>
    </source>
</evidence>
<dbReference type="AlphaFoldDB" id="A0A380RX47"/>
<feature type="coiled-coil region" evidence="8">
    <location>
        <begin position="391"/>
        <end position="418"/>
    </location>
</feature>
<keyword evidence="6" id="KW-0472">Membrane</keyword>
<keyword evidence="8" id="KW-0175">Coiled coil</keyword>
<keyword evidence="5" id="KW-0812">Transmembrane</keyword>
<evidence type="ECO:0000256" key="7">
    <source>
        <dbReference type="ARBA" id="ARBA00023237"/>
    </source>
</evidence>
<dbReference type="PANTHER" id="PTHR30026">
    <property type="entry name" value="OUTER MEMBRANE PROTEIN TOLC"/>
    <property type="match status" value="1"/>
</dbReference>
<evidence type="ECO:0000256" key="1">
    <source>
        <dbReference type="ARBA" id="ARBA00004442"/>
    </source>
</evidence>
<keyword evidence="4" id="KW-1134">Transmembrane beta strand</keyword>
<dbReference type="RefSeq" id="WP_109572364.1">
    <property type="nucleotide sequence ID" value="NZ_UHJL01000001.1"/>
</dbReference>
<evidence type="ECO:0000313" key="10">
    <source>
        <dbReference type="EMBL" id="SUQ19845.1"/>
    </source>
</evidence>
<dbReference type="GO" id="GO:0009279">
    <property type="term" value="C:cell outer membrane"/>
    <property type="evidence" value="ECO:0007669"/>
    <property type="project" value="UniProtKB-SubCell"/>
</dbReference>
<dbReference type="EMBL" id="UHJL01000001">
    <property type="protein sequence ID" value="SUQ19845.1"/>
    <property type="molecule type" value="Genomic_DNA"/>
</dbReference>
<dbReference type="GO" id="GO:0015288">
    <property type="term" value="F:porin activity"/>
    <property type="evidence" value="ECO:0007669"/>
    <property type="project" value="TreeGrafter"/>
</dbReference>
<dbReference type="Gene3D" id="1.20.1600.10">
    <property type="entry name" value="Outer membrane efflux proteins (OEP)"/>
    <property type="match status" value="1"/>
</dbReference>
<comment type="similarity">
    <text evidence="2">Belongs to the outer membrane factor (OMF) (TC 1.B.17) family.</text>
</comment>
<feature type="coiled-coil region" evidence="8">
    <location>
        <begin position="223"/>
        <end position="250"/>
    </location>
</feature>
<accession>A0A380RX47</accession>
<keyword evidence="7" id="KW-0998">Cell outer membrane</keyword>
<dbReference type="Proteomes" id="UP000255423">
    <property type="component" value="Unassembled WGS sequence"/>
</dbReference>
<evidence type="ECO:0000313" key="11">
    <source>
        <dbReference type="Proteomes" id="UP000255423"/>
    </source>
</evidence>
<reference evidence="10 11" key="1">
    <citation type="submission" date="2017-08" db="EMBL/GenBank/DDBJ databases">
        <authorList>
            <person name="de Groot N.N."/>
        </authorList>
    </citation>
    <scope>NUCLEOTIDE SEQUENCE [LARGE SCALE GENOMIC DNA]</scope>
    <source>
        <strain evidence="10 11">HM2</strain>
    </source>
</reference>
<comment type="subcellular location">
    <subcellularLocation>
        <location evidence="1">Cell outer membrane</location>
    </subcellularLocation>
</comment>
<evidence type="ECO:0000256" key="2">
    <source>
        <dbReference type="ARBA" id="ARBA00007613"/>
    </source>
</evidence>
<feature type="signal peptide" evidence="9">
    <location>
        <begin position="1"/>
        <end position="21"/>
    </location>
</feature>
<evidence type="ECO:0000256" key="8">
    <source>
        <dbReference type="SAM" id="Coils"/>
    </source>
</evidence>
<dbReference type="InterPro" id="IPR051906">
    <property type="entry name" value="TolC-like"/>
</dbReference>
<protein>
    <submittedName>
        <fullName evidence="10">Outer membrane factor, OMF family</fullName>
    </submittedName>
</protein>
<organism evidence="10 11">
    <name type="scientific">Fibrobacter succinogenes</name>
    <name type="common">Bacteroides succinogenes</name>
    <dbReference type="NCBI Taxonomy" id="833"/>
    <lineage>
        <taxon>Bacteria</taxon>
        <taxon>Pseudomonadati</taxon>
        <taxon>Fibrobacterota</taxon>
        <taxon>Fibrobacteria</taxon>
        <taxon>Fibrobacterales</taxon>
        <taxon>Fibrobacteraceae</taxon>
        <taxon>Fibrobacter</taxon>
    </lineage>
</organism>
<dbReference type="GO" id="GO:1990281">
    <property type="term" value="C:efflux pump complex"/>
    <property type="evidence" value="ECO:0007669"/>
    <property type="project" value="TreeGrafter"/>
</dbReference>
<dbReference type="GO" id="GO:0015562">
    <property type="term" value="F:efflux transmembrane transporter activity"/>
    <property type="evidence" value="ECO:0007669"/>
    <property type="project" value="InterPro"/>
</dbReference>
<dbReference type="InterPro" id="IPR003423">
    <property type="entry name" value="OMP_efflux"/>
</dbReference>
<dbReference type="SUPFAM" id="SSF56954">
    <property type="entry name" value="Outer membrane efflux proteins (OEP)"/>
    <property type="match status" value="1"/>
</dbReference>
<keyword evidence="9" id="KW-0732">Signal</keyword>
<name>A0A380RX47_FIBSU</name>